<accession>A0A2V3UJD5</accession>
<dbReference type="GO" id="GO:0016491">
    <property type="term" value="F:oxidoreductase activity"/>
    <property type="evidence" value="ECO:0007669"/>
    <property type="project" value="InterPro"/>
</dbReference>
<evidence type="ECO:0000313" key="2">
    <source>
        <dbReference type="EMBL" id="PXW64957.1"/>
    </source>
</evidence>
<dbReference type="PANTHER" id="PTHR42686:SF1">
    <property type="entry name" value="GH17980P-RELATED"/>
    <property type="match status" value="1"/>
</dbReference>
<feature type="domain" description="NADP-dependent oxidoreductase" evidence="1">
    <location>
        <begin position="4"/>
        <end position="322"/>
    </location>
</feature>
<dbReference type="SUPFAM" id="SSF51430">
    <property type="entry name" value="NAD(P)-linked oxidoreductase"/>
    <property type="match status" value="1"/>
</dbReference>
<sequence>MPILGFGTAPLGDLYRRLDEEAALATIAAAIAGGIRLFDTSPHYGRGLAEHRLGTGLRRLPRDQVIISTKVGRVMDPWRPRAVASADGTSGPAVAAPGFAGGLPHRPIFDYSHDGTMRALEQSLLRLGTDRIEIVLIHDVDVWTHGADAIEGRIAEVMAGAYPALRRLRDEGVVKAIGIGVNEADICERFVRMADLDCVLLAGRYSLLEQPALVSFLPLAQARNVGVMLGGVFNSGILATGAVPGARYNYKPAPQPILDRVAAIDAVCKAHGVSLPKAAMQFALGHPAVATLILGAVAPDEVSANIAAFATPVPAALWADLKDKGLLQSEAPVPV</sequence>
<dbReference type="GO" id="GO:0005829">
    <property type="term" value="C:cytosol"/>
    <property type="evidence" value="ECO:0007669"/>
    <property type="project" value="TreeGrafter"/>
</dbReference>
<gene>
    <name evidence="2" type="ORF">C7450_101717</name>
</gene>
<dbReference type="RefSeq" id="WP_245449453.1">
    <property type="nucleotide sequence ID" value="NZ_JAHBRY010000001.1"/>
</dbReference>
<evidence type="ECO:0000259" key="1">
    <source>
        <dbReference type="Pfam" id="PF00248"/>
    </source>
</evidence>
<dbReference type="PANTHER" id="PTHR42686">
    <property type="entry name" value="GH17980P-RELATED"/>
    <property type="match status" value="1"/>
</dbReference>
<dbReference type="InterPro" id="IPR023210">
    <property type="entry name" value="NADP_OxRdtase_dom"/>
</dbReference>
<name>A0A2V3UJD5_9HYPH</name>
<proteinExistence type="predicted"/>
<comment type="caution">
    <text evidence="2">The sequence shown here is derived from an EMBL/GenBank/DDBJ whole genome shotgun (WGS) entry which is preliminary data.</text>
</comment>
<reference evidence="2 3" key="1">
    <citation type="submission" date="2018-05" db="EMBL/GenBank/DDBJ databases">
        <title>Genomic Encyclopedia of Type Strains, Phase IV (KMG-IV): sequencing the most valuable type-strain genomes for metagenomic binning, comparative biology and taxonomic classification.</title>
        <authorList>
            <person name="Goeker M."/>
        </authorList>
    </citation>
    <scope>NUCLEOTIDE SEQUENCE [LARGE SCALE GENOMIC DNA]</scope>
    <source>
        <strain evidence="2 3">DSM 6462</strain>
    </source>
</reference>
<dbReference type="InterPro" id="IPR020471">
    <property type="entry name" value="AKR"/>
</dbReference>
<organism evidence="2 3">
    <name type="scientific">Chelatococcus asaccharovorans</name>
    <dbReference type="NCBI Taxonomy" id="28210"/>
    <lineage>
        <taxon>Bacteria</taxon>
        <taxon>Pseudomonadati</taxon>
        <taxon>Pseudomonadota</taxon>
        <taxon>Alphaproteobacteria</taxon>
        <taxon>Hyphomicrobiales</taxon>
        <taxon>Chelatococcaceae</taxon>
        <taxon>Chelatococcus</taxon>
    </lineage>
</organism>
<dbReference type="EMBL" id="QJJK01000001">
    <property type="protein sequence ID" value="PXW64957.1"/>
    <property type="molecule type" value="Genomic_DNA"/>
</dbReference>
<keyword evidence="3" id="KW-1185">Reference proteome</keyword>
<dbReference type="Pfam" id="PF00248">
    <property type="entry name" value="Aldo_ket_red"/>
    <property type="match status" value="1"/>
</dbReference>
<evidence type="ECO:0000313" key="3">
    <source>
        <dbReference type="Proteomes" id="UP000248021"/>
    </source>
</evidence>
<dbReference type="Proteomes" id="UP000248021">
    <property type="component" value="Unassembled WGS sequence"/>
</dbReference>
<dbReference type="InterPro" id="IPR036812">
    <property type="entry name" value="NAD(P)_OxRdtase_dom_sf"/>
</dbReference>
<dbReference type="AlphaFoldDB" id="A0A2V3UJD5"/>
<dbReference type="Gene3D" id="3.20.20.100">
    <property type="entry name" value="NADP-dependent oxidoreductase domain"/>
    <property type="match status" value="1"/>
</dbReference>
<protein>
    <submittedName>
        <fullName evidence="2">D-threo-aldose 1-dehydrogenase</fullName>
    </submittedName>
</protein>